<organism evidence="2">
    <name type="scientific">viral metagenome</name>
    <dbReference type="NCBI Taxonomy" id="1070528"/>
    <lineage>
        <taxon>unclassified sequences</taxon>
        <taxon>metagenomes</taxon>
        <taxon>organismal metagenomes</taxon>
    </lineage>
</organism>
<sequence length="443" mass="52565">MKIEVSVGEVIDKLSILELKLEKIKQESKLKEIQKELNELQDICSIYKSNYYYHILKHINEEIWENTDRIKSLKVDNDEFSVIANCIFELNQKRFRIKNIFNMLYQSELNEQKSYAELCCRVIINDNEEIYRKLPEINHLILTYDIVFFEEKFCEKIKQLIHSPLIRFDDTFEISNIIHINKYIITETDKKTYEYTPLIYSSGGLLGDFIHQLSVINEKYLETGKKGILYISPHVEFRFGIQQTYQDTYEMVINQEYILEYKIYNNESVDYNLSSWRTHPIMKTNANWYHIFKHTYNIEWGTHPWLKPLCTSDKSYDYLNNTVLINTTPTRGIEIINVNFKQLYETYGSSIMFITNNVNHYEQFKQTCDIDIQLLYVESLYDTLNMIANCKLFIGGLSAYLTLAHALHTVNHMVGRSTITNSEDYSKITLLDTYIPTIRYTLN</sequence>
<dbReference type="Pfam" id="PF19662">
    <property type="entry name" value="DUF6165"/>
    <property type="match status" value="1"/>
</dbReference>
<reference evidence="2" key="1">
    <citation type="journal article" date="2020" name="Nature">
        <title>Giant virus diversity and host interactions through global metagenomics.</title>
        <authorList>
            <person name="Schulz F."/>
            <person name="Roux S."/>
            <person name="Paez-Espino D."/>
            <person name="Jungbluth S."/>
            <person name="Walsh D.A."/>
            <person name="Denef V.J."/>
            <person name="McMahon K.D."/>
            <person name="Konstantinidis K.T."/>
            <person name="Eloe-Fadrosh E.A."/>
            <person name="Kyrpides N.C."/>
            <person name="Woyke T."/>
        </authorList>
    </citation>
    <scope>NUCLEOTIDE SEQUENCE</scope>
    <source>
        <strain evidence="2">GVMAG-M-3300023184-68</strain>
    </source>
</reference>
<dbReference type="AlphaFoldDB" id="A0A6C0IB35"/>
<dbReference type="InterPro" id="IPR046163">
    <property type="entry name" value="DUF6165"/>
</dbReference>
<evidence type="ECO:0000313" key="2">
    <source>
        <dbReference type="EMBL" id="QHT90251.1"/>
    </source>
</evidence>
<evidence type="ECO:0000256" key="1">
    <source>
        <dbReference type="SAM" id="Coils"/>
    </source>
</evidence>
<dbReference type="EMBL" id="MN740153">
    <property type="protein sequence ID" value="QHT90251.1"/>
    <property type="molecule type" value="Genomic_DNA"/>
</dbReference>
<accession>A0A6C0IB35</accession>
<name>A0A6C0IB35_9ZZZZ</name>
<proteinExistence type="predicted"/>
<keyword evidence="1" id="KW-0175">Coiled coil</keyword>
<protein>
    <submittedName>
        <fullName evidence="2">Uncharacterized protein</fullName>
    </submittedName>
</protein>
<feature type="coiled-coil region" evidence="1">
    <location>
        <begin position="7"/>
        <end position="50"/>
    </location>
</feature>